<sequence>MDDAIFIHSRPVPTQEVQNAGCFTKLRVRIHNRDDIADSASRRLATEWRKAFDEPAVSFCANTYSCLGNAASFWYPECRPERLGLASYFTELGFLHDDVGEKKDLQEALEENCALAIAMDISDAQDPIQNQKAAKLRKLLSQGMLELIKIERDIAMDILEFYRSKWLDIMDTPPTAGFQTLEDYLAFRRYNAGADAFWSIVAFGHGIRYTKEDFDIVGGMIQAAENTMSLINDYYSWEKEYDAYQRMNNGRIMNAIELLMRTGNLSPTIARERVRSLITVYEDRFLHERDLLYRENPSLPFHLRKLAEVCEPSVAGYHFWCAVCPRYNDWKLTAQVERTKISDVERNEDSSPFSNPTRGPKQETVKATGIRDVTDIPNANGSMTGTTEAGTNAQKPETTEKRLVDGDQSHLDASALIAPCNYIESLPSKRFRTSLIEALNVWLQVPEKELKVIKKVVEMLHNASLMLDDIEDNSPLRRGKTATHLIFGTAQAINSSTFLYVSAVQAIQATQNQAMMNVLLEELQNLYVGQSWDLCWKFHLRCPTKSKYFAMVDKKTGAMFSMIVRLLKTATPLYSTYDFDPLTQMVGRFFQVRDDYMNLQGKEYSEQKGFCEDLDEGKFSFPIVHLLEESPQYENLILGIFRQRQVASATPLAQESKIQILECLERTGTFEATWQLLQEFEQRIEKGIDLLESLSGETNPVMHLLLKTMSVPERKVEKW</sequence>
<organism evidence="5 6">
    <name type="scientific">Cladonia borealis</name>
    <dbReference type="NCBI Taxonomy" id="184061"/>
    <lineage>
        <taxon>Eukaryota</taxon>
        <taxon>Fungi</taxon>
        <taxon>Dikarya</taxon>
        <taxon>Ascomycota</taxon>
        <taxon>Pezizomycotina</taxon>
        <taxon>Lecanoromycetes</taxon>
        <taxon>OSLEUM clade</taxon>
        <taxon>Lecanoromycetidae</taxon>
        <taxon>Lecanorales</taxon>
        <taxon>Lecanorineae</taxon>
        <taxon>Cladoniaceae</taxon>
        <taxon>Cladonia</taxon>
    </lineage>
</organism>
<dbReference type="InterPro" id="IPR000092">
    <property type="entry name" value="Polyprenyl_synt"/>
</dbReference>
<keyword evidence="1" id="KW-0808">Transferase</keyword>
<dbReference type="PROSITE" id="PS00444">
    <property type="entry name" value="POLYPRENYL_SYNTHASE_2"/>
    <property type="match status" value="1"/>
</dbReference>
<comment type="caution">
    <text evidence="5">The sequence shown here is derived from an EMBL/GenBank/DDBJ whole genome shotgun (WGS) entry which is preliminary data.</text>
</comment>
<dbReference type="InterPro" id="IPR008949">
    <property type="entry name" value="Isoprenoid_synthase_dom_sf"/>
</dbReference>
<keyword evidence="2" id="KW-0479">Metal-binding</keyword>
<dbReference type="Pfam" id="PF19086">
    <property type="entry name" value="Terpene_syn_C_2"/>
    <property type="match status" value="1"/>
</dbReference>
<keyword evidence="3" id="KW-0460">Magnesium</keyword>
<protein>
    <recommendedName>
        <fullName evidence="7">Geranylgeranyl pyrophosphate synthase</fullName>
    </recommendedName>
</protein>
<dbReference type="SFLD" id="SFLDS00005">
    <property type="entry name" value="Isoprenoid_Synthase_Type_I"/>
    <property type="match status" value="1"/>
</dbReference>
<dbReference type="SUPFAM" id="SSF48576">
    <property type="entry name" value="Terpenoid synthases"/>
    <property type="match status" value="2"/>
</dbReference>
<feature type="region of interest" description="Disordered" evidence="4">
    <location>
        <begin position="343"/>
        <end position="401"/>
    </location>
</feature>
<evidence type="ECO:0000313" key="6">
    <source>
        <dbReference type="Proteomes" id="UP001166286"/>
    </source>
</evidence>
<name>A0AA39QRU6_9LECA</name>
<dbReference type="GO" id="GO:0046872">
    <property type="term" value="F:metal ion binding"/>
    <property type="evidence" value="ECO:0007669"/>
    <property type="project" value="UniProtKB-KW"/>
</dbReference>
<dbReference type="GO" id="GO:0008299">
    <property type="term" value="P:isoprenoid biosynthetic process"/>
    <property type="evidence" value="ECO:0007669"/>
    <property type="project" value="InterPro"/>
</dbReference>
<feature type="compositionally biased region" description="Polar residues" evidence="4">
    <location>
        <begin position="377"/>
        <end position="396"/>
    </location>
</feature>
<dbReference type="GO" id="GO:0046165">
    <property type="term" value="P:alcohol biosynthetic process"/>
    <property type="evidence" value="ECO:0007669"/>
    <property type="project" value="UniProtKB-ARBA"/>
</dbReference>
<evidence type="ECO:0000256" key="4">
    <source>
        <dbReference type="SAM" id="MobiDB-lite"/>
    </source>
</evidence>
<dbReference type="Pfam" id="PF00348">
    <property type="entry name" value="polyprenyl_synt"/>
    <property type="match status" value="1"/>
</dbReference>
<proteinExistence type="predicted"/>
<dbReference type="AlphaFoldDB" id="A0AA39QRU6"/>
<keyword evidence="6" id="KW-1185">Reference proteome</keyword>
<dbReference type="InterPro" id="IPR033749">
    <property type="entry name" value="Polyprenyl_synt_CS"/>
</dbReference>
<dbReference type="GO" id="GO:0043386">
    <property type="term" value="P:mycotoxin biosynthetic process"/>
    <property type="evidence" value="ECO:0007669"/>
    <property type="project" value="UniProtKB-ARBA"/>
</dbReference>
<dbReference type="PANTHER" id="PTHR12001:SF72">
    <property type="entry name" value="THIJ_PFPI FAMILY PROTEIN (AFU_ORTHOLOGUE AFUA_3G01210)-RELATED"/>
    <property type="match status" value="1"/>
</dbReference>
<evidence type="ECO:0000313" key="5">
    <source>
        <dbReference type="EMBL" id="KAK0506915.1"/>
    </source>
</evidence>
<dbReference type="Proteomes" id="UP001166286">
    <property type="component" value="Unassembled WGS sequence"/>
</dbReference>
<dbReference type="PROSITE" id="PS00723">
    <property type="entry name" value="POLYPRENYL_SYNTHASE_1"/>
    <property type="match status" value="1"/>
</dbReference>
<evidence type="ECO:0000256" key="1">
    <source>
        <dbReference type="ARBA" id="ARBA00022679"/>
    </source>
</evidence>
<evidence type="ECO:0000256" key="2">
    <source>
        <dbReference type="ARBA" id="ARBA00022723"/>
    </source>
</evidence>
<evidence type="ECO:0008006" key="7">
    <source>
        <dbReference type="Google" id="ProtNLM"/>
    </source>
</evidence>
<dbReference type="GO" id="GO:0004659">
    <property type="term" value="F:prenyltransferase activity"/>
    <property type="evidence" value="ECO:0007669"/>
    <property type="project" value="InterPro"/>
</dbReference>
<dbReference type="PANTHER" id="PTHR12001">
    <property type="entry name" value="GERANYLGERANYL PYROPHOSPHATE SYNTHASE"/>
    <property type="match status" value="1"/>
</dbReference>
<evidence type="ECO:0000256" key="3">
    <source>
        <dbReference type="ARBA" id="ARBA00022842"/>
    </source>
</evidence>
<gene>
    <name evidence="5" type="ORF">JMJ35_010615</name>
</gene>
<dbReference type="EMBL" id="JAFEKC020000026">
    <property type="protein sequence ID" value="KAK0506915.1"/>
    <property type="molecule type" value="Genomic_DNA"/>
</dbReference>
<dbReference type="Gene3D" id="1.10.600.10">
    <property type="entry name" value="Farnesyl Diphosphate Synthase"/>
    <property type="match status" value="2"/>
</dbReference>
<reference evidence="5" key="1">
    <citation type="submission" date="2023-03" db="EMBL/GenBank/DDBJ databases">
        <title>Complete genome of Cladonia borealis.</title>
        <authorList>
            <person name="Park H."/>
        </authorList>
    </citation>
    <scope>NUCLEOTIDE SEQUENCE</scope>
    <source>
        <strain evidence="5">ANT050790</strain>
    </source>
</reference>
<accession>A0AA39QRU6</accession>